<evidence type="ECO:0008006" key="3">
    <source>
        <dbReference type="Google" id="ProtNLM"/>
    </source>
</evidence>
<sequence>MNILKIKTCVKGFFLLGLTSLSLQTIDAQTQRNPVQRQKRQAMRQEAINRLQEAKWSFIIYRLNLSEERSNQLLPIYKAFEAEKKDIMMSGMSQFKGNKDSMDDSQAEAFINARQENAQKLLDLREKYKPKFLTVLSAKELLILVTAEQDFAMKIMMEKQRRKANVTN</sequence>
<evidence type="ECO:0000313" key="1">
    <source>
        <dbReference type="EMBL" id="KAA5535022.1"/>
    </source>
</evidence>
<dbReference type="Proteomes" id="UP000323632">
    <property type="component" value="Unassembled WGS sequence"/>
</dbReference>
<reference evidence="1 2" key="1">
    <citation type="submission" date="2019-09" db="EMBL/GenBank/DDBJ databases">
        <title>Genome sequence and assembly of Taibaiella sp.</title>
        <authorList>
            <person name="Chhetri G."/>
        </authorList>
    </citation>
    <scope>NUCLEOTIDE SEQUENCE [LARGE SCALE GENOMIC DNA]</scope>
    <source>
        <strain evidence="1 2">KVB11</strain>
    </source>
</reference>
<evidence type="ECO:0000313" key="2">
    <source>
        <dbReference type="Proteomes" id="UP000323632"/>
    </source>
</evidence>
<dbReference type="RefSeq" id="WP_150032701.1">
    <property type="nucleotide sequence ID" value="NZ_VWSH01000002.1"/>
</dbReference>
<comment type="caution">
    <text evidence="1">The sequence shown here is derived from an EMBL/GenBank/DDBJ whole genome shotgun (WGS) entry which is preliminary data.</text>
</comment>
<gene>
    <name evidence="1" type="ORF">F0919_10515</name>
</gene>
<proteinExistence type="predicted"/>
<accession>A0A5M6CM17</accession>
<protein>
    <recommendedName>
        <fullName evidence="3">Periplasmic heavy metal sensor</fullName>
    </recommendedName>
</protein>
<keyword evidence="2" id="KW-1185">Reference proteome</keyword>
<dbReference type="AlphaFoldDB" id="A0A5M6CM17"/>
<dbReference type="EMBL" id="VWSH01000002">
    <property type="protein sequence ID" value="KAA5535022.1"/>
    <property type="molecule type" value="Genomic_DNA"/>
</dbReference>
<name>A0A5M6CM17_9BACT</name>
<organism evidence="1 2">
    <name type="scientific">Taibaiella lutea</name>
    <dbReference type="NCBI Taxonomy" id="2608001"/>
    <lineage>
        <taxon>Bacteria</taxon>
        <taxon>Pseudomonadati</taxon>
        <taxon>Bacteroidota</taxon>
        <taxon>Chitinophagia</taxon>
        <taxon>Chitinophagales</taxon>
        <taxon>Chitinophagaceae</taxon>
        <taxon>Taibaiella</taxon>
    </lineage>
</organism>